<dbReference type="AlphaFoldDB" id="A0A1C3EE35"/>
<evidence type="ECO:0000313" key="2">
    <source>
        <dbReference type="EMBL" id="ODA31470.1"/>
    </source>
</evidence>
<dbReference type="Pfam" id="PF11201">
    <property type="entry name" value="DUF2982"/>
    <property type="match status" value="1"/>
</dbReference>
<name>A0A1C3EE35_9GAMM</name>
<dbReference type="EMBL" id="LYBM01000035">
    <property type="protein sequence ID" value="ODA31470.1"/>
    <property type="molecule type" value="Genomic_DNA"/>
</dbReference>
<protein>
    <recommendedName>
        <fullName evidence="4">DUF2982 domain-containing protein</fullName>
    </recommendedName>
</protein>
<feature type="transmembrane region" description="Helical" evidence="1">
    <location>
        <begin position="41"/>
        <end position="62"/>
    </location>
</feature>
<reference evidence="2 3" key="1">
    <citation type="submission" date="2016-05" db="EMBL/GenBank/DDBJ databases">
        <title>Genomic Taxonomy of the Vibrionaceae.</title>
        <authorList>
            <person name="Gomez-Gil B."/>
            <person name="Enciso-Ibarra J."/>
        </authorList>
    </citation>
    <scope>NUCLEOTIDE SEQUENCE [LARGE SCALE GENOMIC DNA]</scope>
    <source>
        <strain evidence="2 3">CAIM 1920</strain>
    </source>
</reference>
<evidence type="ECO:0000256" key="1">
    <source>
        <dbReference type="SAM" id="Phobius"/>
    </source>
</evidence>
<dbReference type="OrthoDB" id="7061905at2"/>
<evidence type="ECO:0008006" key="4">
    <source>
        <dbReference type="Google" id="ProtNLM"/>
    </source>
</evidence>
<keyword evidence="3" id="KW-1185">Reference proteome</keyword>
<gene>
    <name evidence="2" type="ORF">A8L45_16940</name>
</gene>
<dbReference type="Proteomes" id="UP000094936">
    <property type="component" value="Unassembled WGS sequence"/>
</dbReference>
<evidence type="ECO:0000313" key="3">
    <source>
        <dbReference type="Proteomes" id="UP000094936"/>
    </source>
</evidence>
<dbReference type="RefSeq" id="WP_068904431.1">
    <property type="nucleotide sequence ID" value="NZ_JBHUIF010000029.1"/>
</dbReference>
<keyword evidence="1" id="KW-0812">Transmembrane</keyword>
<keyword evidence="1" id="KW-0472">Membrane</keyword>
<sequence length="247" mass="27742">MSRPLLIFHNQGKASKNATIAVCIIGIALSAVLLANPSIAFATGLIVFMIVLSLSGYIVYLLNQPTLTFSFSEMHLQHHTPKGGWLLRWSDIREVGIPALAAGGWNHTLPWMGIRINDYDAFLDSISFRLASEIIMEQRGLLLSAYRHRDEKDMSAIEDMIFDDKPYHTLSGKEYKGLVAMLANRMAYNRSLLGYDVFVSEDVMDRPLQDFVGLTRRYLAAAAGLESIPEEDIVRLKQLASDRQHKD</sequence>
<proteinExistence type="predicted"/>
<feature type="transmembrane region" description="Helical" evidence="1">
    <location>
        <begin position="18"/>
        <end position="35"/>
    </location>
</feature>
<organism evidence="2 3">
    <name type="scientific">Veronia pacifica</name>
    <dbReference type="NCBI Taxonomy" id="1080227"/>
    <lineage>
        <taxon>Bacteria</taxon>
        <taxon>Pseudomonadati</taxon>
        <taxon>Pseudomonadota</taxon>
        <taxon>Gammaproteobacteria</taxon>
        <taxon>Vibrionales</taxon>
        <taxon>Vibrionaceae</taxon>
        <taxon>Veronia</taxon>
    </lineage>
</organism>
<dbReference type="STRING" id="1080227.A8L45_16940"/>
<accession>A0A1C3EE35</accession>
<keyword evidence="1" id="KW-1133">Transmembrane helix</keyword>
<dbReference type="InterPro" id="IPR021367">
    <property type="entry name" value="DUF2982"/>
</dbReference>
<comment type="caution">
    <text evidence="2">The sequence shown here is derived from an EMBL/GenBank/DDBJ whole genome shotgun (WGS) entry which is preliminary data.</text>
</comment>